<accession>A0A0E9WWN4</accession>
<feature type="transmembrane region" description="Helical" evidence="1">
    <location>
        <begin position="12"/>
        <end position="32"/>
    </location>
</feature>
<organism evidence="2">
    <name type="scientific">Anguilla anguilla</name>
    <name type="common">European freshwater eel</name>
    <name type="synonym">Muraena anguilla</name>
    <dbReference type="NCBI Taxonomy" id="7936"/>
    <lineage>
        <taxon>Eukaryota</taxon>
        <taxon>Metazoa</taxon>
        <taxon>Chordata</taxon>
        <taxon>Craniata</taxon>
        <taxon>Vertebrata</taxon>
        <taxon>Euteleostomi</taxon>
        <taxon>Actinopterygii</taxon>
        <taxon>Neopterygii</taxon>
        <taxon>Teleostei</taxon>
        <taxon>Anguilliformes</taxon>
        <taxon>Anguillidae</taxon>
        <taxon>Anguilla</taxon>
    </lineage>
</organism>
<proteinExistence type="predicted"/>
<dbReference type="AlphaFoldDB" id="A0A0E9WWN4"/>
<evidence type="ECO:0000313" key="2">
    <source>
        <dbReference type="EMBL" id="JAH94651.1"/>
    </source>
</evidence>
<keyword evidence="1" id="KW-0812">Transmembrane</keyword>
<evidence type="ECO:0000256" key="1">
    <source>
        <dbReference type="SAM" id="Phobius"/>
    </source>
</evidence>
<keyword evidence="1" id="KW-1133">Transmembrane helix</keyword>
<sequence>MQDYASNEMPAAAIFLFVGVLTFIFVCGAVDLSANEWLYPASSTFISGRAPLPALNSLYVAEKKSMCEGRDNPQWRFSGIRHLKHGKYWHRCLIHFFIQYYNHYCNYDSTIIFYYYCMTNKLSSVTSSEGRFVFL</sequence>
<dbReference type="EMBL" id="GBXM01013926">
    <property type="protein sequence ID" value="JAH94651.1"/>
    <property type="molecule type" value="Transcribed_RNA"/>
</dbReference>
<reference evidence="2" key="2">
    <citation type="journal article" date="2015" name="Fish Shellfish Immunol.">
        <title>Early steps in the European eel (Anguilla anguilla)-Vibrio vulnificus interaction in the gills: Role of the RtxA13 toxin.</title>
        <authorList>
            <person name="Callol A."/>
            <person name="Pajuelo D."/>
            <person name="Ebbesson L."/>
            <person name="Teles M."/>
            <person name="MacKenzie S."/>
            <person name="Amaro C."/>
        </authorList>
    </citation>
    <scope>NUCLEOTIDE SEQUENCE</scope>
</reference>
<protein>
    <submittedName>
        <fullName evidence="2">Uncharacterized protein</fullName>
    </submittedName>
</protein>
<reference evidence="2" key="1">
    <citation type="submission" date="2014-11" db="EMBL/GenBank/DDBJ databases">
        <authorList>
            <person name="Amaro Gonzalez C."/>
        </authorList>
    </citation>
    <scope>NUCLEOTIDE SEQUENCE</scope>
</reference>
<keyword evidence="1" id="KW-0472">Membrane</keyword>
<name>A0A0E9WWN4_ANGAN</name>